<evidence type="ECO:0000256" key="4">
    <source>
        <dbReference type="ARBA" id="ARBA00022490"/>
    </source>
</evidence>
<reference evidence="14" key="1">
    <citation type="journal article" date="2021" name="PeerJ">
        <title>Extensive microbial diversity within the chicken gut microbiome revealed by metagenomics and culture.</title>
        <authorList>
            <person name="Gilroy R."/>
            <person name="Ravi A."/>
            <person name="Getino M."/>
            <person name="Pursley I."/>
            <person name="Horton D.L."/>
            <person name="Alikhan N.F."/>
            <person name="Baker D."/>
            <person name="Gharbi K."/>
            <person name="Hall N."/>
            <person name="Watson M."/>
            <person name="Adriaenssens E.M."/>
            <person name="Foster-Nyarko E."/>
            <person name="Jarju S."/>
            <person name="Secka A."/>
            <person name="Antonio M."/>
            <person name="Oren A."/>
            <person name="Chaudhuri R.R."/>
            <person name="La Ragione R."/>
            <person name="Hildebrand F."/>
            <person name="Pallen M.J."/>
        </authorList>
    </citation>
    <scope>NUCLEOTIDE SEQUENCE</scope>
    <source>
        <strain evidence="14">USASDec5-558</strain>
    </source>
</reference>
<feature type="binding site" evidence="12">
    <location>
        <position position="269"/>
    </location>
    <ligand>
        <name>ATP</name>
        <dbReference type="ChEBI" id="CHEBI:30616"/>
    </ligand>
</feature>
<dbReference type="PRINTS" id="PR00983">
    <property type="entry name" value="TRNASYNTHCYS"/>
</dbReference>
<dbReference type="Gene3D" id="3.40.50.620">
    <property type="entry name" value="HUPs"/>
    <property type="match status" value="1"/>
</dbReference>
<dbReference type="FunFam" id="3.40.50.620:FF:000009">
    <property type="entry name" value="Cysteine--tRNA ligase"/>
    <property type="match status" value="1"/>
</dbReference>
<evidence type="ECO:0000256" key="10">
    <source>
        <dbReference type="ARBA" id="ARBA00022917"/>
    </source>
</evidence>
<dbReference type="GO" id="GO:0004817">
    <property type="term" value="F:cysteine-tRNA ligase activity"/>
    <property type="evidence" value="ECO:0007669"/>
    <property type="project" value="UniProtKB-UniRule"/>
</dbReference>
<evidence type="ECO:0000256" key="9">
    <source>
        <dbReference type="ARBA" id="ARBA00022840"/>
    </source>
</evidence>
<keyword evidence="7 12" id="KW-0547">Nucleotide-binding</keyword>
<keyword evidence="9 12" id="KW-0067">ATP-binding</keyword>
<organism evidence="14 15">
    <name type="scientific">Candidatus Anaerobiospirillum pullistercoris</name>
    <dbReference type="NCBI Taxonomy" id="2838452"/>
    <lineage>
        <taxon>Bacteria</taxon>
        <taxon>Pseudomonadati</taxon>
        <taxon>Pseudomonadota</taxon>
        <taxon>Gammaproteobacteria</taxon>
        <taxon>Aeromonadales</taxon>
        <taxon>Succinivibrionaceae</taxon>
        <taxon>Anaerobiospirillum</taxon>
    </lineage>
</organism>
<dbReference type="InterPro" id="IPR014729">
    <property type="entry name" value="Rossmann-like_a/b/a_fold"/>
</dbReference>
<evidence type="ECO:0000256" key="7">
    <source>
        <dbReference type="ARBA" id="ARBA00022741"/>
    </source>
</evidence>
<keyword evidence="6 12" id="KW-0479">Metal-binding</keyword>
<dbReference type="PANTHER" id="PTHR10890:SF3">
    <property type="entry name" value="CYSTEINE--TRNA LIGASE, CYTOPLASMIC"/>
    <property type="match status" value="1"/>
</dbReference>
<name>A0A9D1WBG9_9GAMM</name>
<dbReference type="CDD" id="cd07963">
    <property type="entry name" value="Anticodon_Ia_Cys"/>
    <property type="match status" value="1"/>
</dbReference>
<dbReference type="SUPFAM" id="SSF52374">
    <property type="entry name" value="Nucleotidylyl transferase"/>
    <property type="match status" value="1"/>
</dbReference>
<dbReference type="InterPro" id="IPR015273">
    <property type="entry name" value="Cys-tRNA-synt_Ia_DALR"/>
</dbReference>
<evidence type="ECO:0000256" key="5">
    <source>
        <dbReference type="ARBA" id="ARBA00022598"/>
    </source>
</evidence>
<dbReference type="InterPro" id="IPR032678">
    <property type="entry name" value="tRNA-synt_1_cat_dom"/>
</dbReference>
<evidence type="ECO:0000313" key="14">
    <source>
        <dbReference type="EMBL" id="HIX56144.1"/>
    </source>
</evidence>
<dbReference type="InterPro" id="IPR009080">
    <property type="entry name" value="tRNAsynth_Ia_anticodon-bd"/>
</dbReference>
<dbReference type="GO" id="GO:0005524">
    <property type="term" value="F:ATP binding"/>
    <property type="evidence" value="ECO:0007669"/>
    <property type="project" value="UniProtKB-UniRule"/>
</dbReference>
<feature type="binding site" evidence="12">
    <location>
        <position position="234"/>
    </location>
    <ligand>
        <name>Zn(2+)</name>
        <dbReference type="ChEBI" id="CHEBI:29105"/>
    </ligand>
</feature>
<gene>
    <name evidence="12 14" type="primary">cysS</name>
    <name evidence="14" type="ORF">H9850_01575</name>
</gene>
<evidence type="ECO:0000256" key="2">
    <source>
        <dbReference type="ARBA" id="ARBA00005594"/>
    </source>
</evidence>
<keyword evidence="11 12" id="KW-0030">Aminoacyl-tRNA synthetase</keyword>
<evidence type="ECO:0000256" key="6">
    <source>
        <dbReference type="ARBA" id="ARBA00022723"/>
    </source>
</evidence>
<accession>A0A9D1WBG9</accession>
<evidence type="ECO:0000256" key="8">
    <source>
        <dbReference type="ARBA" id="ARBA00022833"/>
    </source>
</evidence>
<feature type="binding site" evidence="12">
    <location>
        <position position="238"/>
    </location>
    <ligand>
        <name>Zn(2+)</name>
        <dbReference type="ChEBI" id="CHEBI:29105"/>
    </ligand>
</feature>
<sequence length="463" mass="52355">MLQIHNTITRQKEDFVPITPGKIGMYVCGVTVYDLCHIGHARTFVNFDMIVRYLRYCGYDVKYVRNITDIDDKIIKRAQEKGVSAKDLAEHFIQEMYEDFDKLNIKRPDLEPRATDNIDAIISLVQRLIDKGHAYVASNGDVMFAIDSFKNYGRLSGQKLEELNAGARIEVEKAKHNPFDFVLWKQSKPSEPAWESPWGMGRPGWHIECSAMNSKYLGETFDIHGGGSDLIFPHHENEIAQSCCAFDSKYVNYWMHSGMVMIDHEKMSKSLNNFFTIREVLEHYDAETIRFFLLSAQYRSPLNYTQDNLNKAKASLERLYTALRDTKIGPAVGGEEYVERFKAFMDDDFNTPGAISVLFDLAKAINSCKDDQAKAEGLAGRLVELGGVLGILYQEPTKFLQGLGVGATAEANDEVAQIEALIEERKQARARKDYAAADAARNKLTEMGIVLEDGPQGTTWRRA</sequence>
<evidence type="ECO:0000256" key="12">
    <source>
        <dbReference type="HAMAP-Rule" id="MF_00041"/>
    </source>
</evidence>
<comment type="catalytic activity">
    <reaction evidence="12">
        <text>tRNA(Cys) + L-cysteine + ATP = L-cysteinyl-tRNA(Cys) + AMP + diphosphate</text>
        <dbReference type="Rhea" id="RHEA:17773"/>
        <dbReference type="Rhea" id="RHEA-COMP:9661"/>
        <dbReference type="Rhea" id="RHEA-COMP:9679"/>
        <dbReference type="ChEBI" id="CHEBI:30616"/>
        <dbReference type="ChEBI" id="CHEBI:33019"/>
        <dbReference type="ChEBI" id="CHEBI:35235"/>
        <dbReference type="ChEBI" id="CHEBI:78442"/>
        <dbReference type="ChEBI" id="CHEBI:78517"/>
        <dbReference type="ChEBI" id="CHEBI:456215"/>
        <dbReference type="EC" id="6.1.1.16"/>
    </reaction>
</comment>
<feature type="binding site" evidence="12">
    <location>
        <position position="28"/>
    </location>
    <ligand>
        <name>Zn(2+)</name>
        <dbReference type="ChEBI" id="CHEBI:29105"/>
    </ligand>
</feature>
<dbReference type="GO" id="GO:0008270">
    <property type="term" value="F:zinc ion binding"/>
    <property type="evidence" value="ECO:0007669"/>
    <property type="project" value="UniProtKB-UniRule"/>
</dbReference>
<dbReference type="EMBL" id="DXEV01000032">
    <property type="protein sequence ID" value="HIX56144.1"/>
    <property type="molecule type" value="Genomic_DNA"/>
</dbReference>
<keyword evidence="10 12" id="KW-0648">Protein biosynthesis</keyword>
<dbReference type="PANTHER" id="PTHR10890">
    <property type="entry name" value="CYSTEINYL-TRNA SYNTHETASE"/>
    <property type="match status" value="1"/>
</dbReference>
<dbReference type="NCBIfam" id="TIGR00435">
    <property type="entry name" value="cysS"/>
    <property type="match status" value="1"/>
</dbReference>
<dbReference type="GO" id="GO:0006423">
    <property type="term" value="P:cysteinyl-tRNA aminoacylation"/>
    <property type="evidence" value="ECO:0007669"/>
    <property type="project" value="UniProtKB-UniRule"/>
</dbReference>
<evidence type="ECO:0000313" key="15">
    <source>
        <dbReference type="Proteomes" id="UP000886829"/>
    </source>
</evidence>
<comment type="caution">
    <text evidence="14">The sequence shown here is derived from an EMBL/GenBank/DDBJ whole genome shotgun (WGS) entry which is preliminary data.</text>
</comment>
<feature type="short sequence motif" description="'KMSKS' region" evidence="12">
    <location>
        <begin position="266"/>
        <end position="270"/>
    </location>
</feature>
<dbReference type="Pfam" id="PF01406">
    <property type="entry name" value="tRNA-synt_1e"/>
    <property type="match status" value="1"/>
</dbReference>
<dbReference type="EC" id="6.1.1.16" evidence="12"/>
<evidence type="ECO:0000256" key="11">
    <source>
        <dbReference type="ARBA" id="ARBA00023146"/>
    </source>
</evidence>
<dbReference type="SMART" id="SM00840">
    <property type="entry name" value="DALR_2"/>
    <property type="match status" value="1"/>
</dbReference>
<feature type="short sequence motif" description="'HIGH' region" evidence="12">
    <location>
        <begin position="30"/>
        <end position="40"/>
    </location>
</feature>
<dbReference type="Pfam" id="PF09190">
    <property type="entry name" value="DALR_2"/>
    <property type="match status" value="1"/>
</dbReference>
<comment type="subcellular location">
    <subcellularLocation>
        <location evidence="1 12">Cytoplasm</location>
    </subcellularLocation>
</comment>
<evidence type="ECO:0000259" key="13">
    <source>
        <dbReference type="SMART" id="SM00840"/>
    </source>
</evidence>
<feature type="binding site" evidence="12">
    <location>
        <position position="209"/>
    </location>
    <ligand>
        <name>Zn(2+)</name>
        <dbReference type="ChEBI" id="CHEBI:29105"/>
    </ligand>
</feature>
<dbReference type="Gene3D" id="1.20.120.1910">
    <property type="entry name" value="Cysteine-tRNA ligase, C-terminal anti-codon recognition domain"/>
    <property type="match status" value="1"/>
</dbReference>
<keyword evidence="5 12" id="KW-0436">Ligase</keyword>
<dbReference type="GO" id="GO:0005829">
    <property type="term" value="C:cytosol"/>
    <property type="evidence" value="ECO:0007669"/>
    <property type="project" value="TreeGrafter"/>
</dbReference>
<keyword evidence="8 12" id="KW-0862">Zinc</keyword>
<comment type="cofactor">
    <cofactor evidence="12">
        <name>Zn(2+)</name>
        <dbReference type="ChEBI" id="CHEBI:29105"/>
    </cofactor>
    <text evidence="12">Binds 1 zinc ion per subunit.</text>
</comment>
<reference evidence="14" key="2">
    <citation type="submission" date="2021-04" db="EMBL/GenBank/DDBJ databases">
        <authorList>
            <person name="Gilroy R."/>
        </authorList>
    </citation>
    <scope>NUCLEOTIDE SEQUENCE</scope>
    <source>
        <strain evidence="14">USASDec5-558</strain>
    </source>
</reference>
<dbReference type="CDD" id="cd00672">
    <property type="entry name" value="CysRS_core"/>
    <property type="match status" value="1"/>
</dbReference>
<proteinExistence type="inferred from homology"/>
<feature type="domain" description="Cysteinyl-tRNA synthetase class Ia DALR" evidence="13">
    <location>
        <begin position="340"/>
        <end position="400"/>
    </location>
</feature>
<dbReference type="SUPFAM" id="SSF47323">
    <property type="entry name" value="Anticodon-binding domain of a subclass of class I aminoacyl-tRNA synthetases"/>
    <property type="match status" value="1"/>
</dbReference>
<dbReference type="InterPro" id="IPR056411">
    <property type="entry name" value="CysS_C"/>
</dbReference>
<comment type="similarity">
    <text evidence="2 12">Belongs to the class-I aminoacyl-tRNA synthetase family.</text>
</comment>
<comment type="subunit">
    <text evidence="3 12">Monomer.</text>
</comment>
<dbReference type="HAMAP" id="MF_00041">
    <property type="entry name" value="Cys_tRNA_synth"/>
    <property type="match status" value="1"/>
</dbReference>
<dbReference type="InterPro" id="IPR015803">
    <property type="entry name" value="Cys-tRNA-ligase"/>
</dbReference>
<dbReference type="Proteomes" id="UP000886829">
    <property type="component" value="Unassembled WGS sequence"/>
</dbReference>
<dbReference type="Pfam" id="PF23493">
    <property type="entry name" value="CysS_C"/>
    <property type="match status" value="1"/>
</dbReference>
<dbReference type="AlphaFoldDB" id="A0A9D1WBG9"/>
<keyword evidence="4 12" id="KW-0963">Cytoplasm</keyword>
<protein>
    <recommendedName>
        <fullName evidence="12">Cysteine--tRNA ligase</fullName>
        <ecNumber evidence="12">6.1.1.16</ecNumber>
    </recommendedName>
    <alternativeName>
        <fullName evidence="12">Cysteinyl-tRNA synthetase</fullName>
        <shortName evidence="12">CysRS</shortName>
    </alternativeName>
</protein>
<evidence type="ECO:0000256" key="1">
    <source>
        <dbReference type="ARBA" id="ARBA00004496"/>
    </source>
</evidence>
<dbReference type="InterPro" id="IPR024909">
    <property type="entry name" value="Cys-tRNA/MSH_ligase"/>
</dbReference>
<evidence type="ECO:0000256" key="3">
    <source>
        <dbReference type="ARBA" id="ARBA00011245"/>
    </source>
</evidence>